<keyword evidence="6" id="KW-0539">Nucleus</keyword>
<keyword evidence="5" id="KW-0143">Chaperone</keyword>
<dbReference type="EMBL" id="GG692420">
    <property type="protein sequence ID" value="EER43711.1"/>
    <property type="molecule type" value="Genomic_DNA"/>
</dbReference>
<dbReference type="GO" id="GO:0005759">
    <property type="term" value="C:mitochondrial matrix"/>
    <property type="evidence" value="ECO:0007669"/>
    <property type="project" value="TreeGrafter"/>
</dbReference>
<evidence type="ECO:0000256" key="4">
    <source>
        <dbReference type="ARBA" id="ARBA00022664"/>
    </source>
</evidence>
<feature type="compositionally biased region" description="Acidic residues" evidence="8">
    <location>
        <begin position="46"/>
        <end position="61"/>
    </location>
</feature>
<feature type="domain" description="Pre-mRNA polyadenylation factor Fip1" evidence="9">
    <location>
        <begin position="162"/>
        <end position="204"/>
    </location>
</feature>
<evidence type="ECO:0000256" key="6">
    <source>
        <dbReference type="ARBA" id="ARBA00023242"/>
    </source>
</evidence>
<dbReference type="GO" id="GO:0044183">
    <property type="term" value="F:protein folding chaperone"/>
    <property type="evidence" value="ECO:0007669"/>
    <property type="project" value="InterPro"/>
</dbReference>
<dbReference type="Gene3D" id="2.30.33.40">
    <property type="entry name" value="GroES chaperonin"/>
    <property type="match status" value="1"/>
</dbReference>
<dbReference type="FunFam" id="2.30.33.40:FF:000002">
    <property type="entry name" value="10 kDa chaperonin, mitochondrial"/>
    <property type="match status" value="1"/>
</dbReference>
<dbReference type="eggNOG" id="KOG1049">
    <property type="taxonomic scope" value="Eukaryota"/>
</dbReference>
<protein>
    <submittedName>
        <fullName evidence="10">Pre-mRNA polyadenylation factor fip1</fullName>
    </submittedName>
</protein>
<dbReference type="PROSITE" id="PS00681">
    <property type="entry name" value="CHAPERONINS_CPN10"/>
    <property type="match status" value="1"/>
</dbReference>
<comment type="subcellular location">
    <subcellularLocation>
        <location evidence="1">Nucleus</location>
    </subcellularLocation>
</comment>
<dbReference type="GO" id="GO:0006397">
    <property type="term" value="P:mRNA processing"/>
    <property type="evidence" value="ECO:0007669"/>
    <property type="project" value="UniProtKB-KW"/>
</dbReference>
<evidence type="ECO:0000256" key="8">
    <source>
        <dbReference type="SAM" id="MobiDB-lite"/>
    </source>
</evidence>
<dbReference type="OMA" id="FDEFTWE"/>
<dbReference type="CDD" id="cd00320">
    <property type="entry name" value="cpn10"/>
    <property type="match status" value="1"/>
</dbReference>
<dbReference type="GO" id="GO:0046872">
    <property type="term" value="F:metal ion binding"/>
    <property type="evidence" value="ECO:0007669"/>
    <property type="project" value="TreeGrafter"/>
</dbReference>
<feature type="compositionally biased region" description="Acidic residues" evidence="8">
    <location>
        <begin position="1"/>
        <end position="10"/>
    </location>
</feature>
<dbReference type="AlphaFoldDB" id="C6H5P0"/>
<evidence type="ECO:0000313" key="10">
    <source>
        <dbReference type="EMBL" id="EER43711.1"/>
    </source>
</evidence>
<evidence type="ECO:0000256" key="1">
    <source>
        <dbReference type="ARBA" id="ARBA00004123"/>
    </source>
</evidence>
<reference evidence="11" key="1">
    <citation type="submission" date="2009-05" db="EMBL/GenBank/DDBJ databases">
        <title>The genome sequence of Ajellomyces capsulatus strain H143.</title>
        <authorList>
            <person name="Champion M."/>
            <person name="Cuomo C.A."/>
            <person name="Ma L.-J."/>
            <person name="Henn M.R."/>
            <person name="Sil A."/>
            <person name="Goldman B."/>
            <person name="Young S.K."/>
            <person name="Kodira C.D."/>
            <person name="Zeng Q."/>
            <person name="Koehrsen M."/>
            <person name="Alvarado L."/>
            <person name="Berlin A.M."/>
            <person name="Borenstein D."/>
            <person name="Chen Z."/>
            <person name="Engels R."/>
            <person name="Freedman E."/>
            <person name="Gellesch M."/>
            <person name="Goldberg J."/>
            <person name="Griggs A."/>
            <person name="Gujja S."/>
            <person name="Heiman D.I."/>
            <person name="Hepburn T.A."/>
            <person name="Howarth C."/>
            <person name="Jen D."/>
            <person name="Larson L."/>
            <person name="Lewis B."/>
            <person name="Mehta T."/>
            <person name="Park D."/>
            <person name="Pearson M."/>
            <person name="Roberts A."/>
            <person name="Saif S."/>
            <person name="Shea T.D."/>
            <person name="Shenoy N."/>
            <person name="Sisk P."/>
            <person name="Stolte C."/>
            <person name="Sykes S."/>
            <person name="Walk T."/>
            <person name="White J."/>
            <person name="Yandava C."/>
            <person name="Klein B."/>
            <person name="McEwen J.G."/>
            <person name="Puccia R."/>
            <person name="Goldman G.H."/>
            <person name="Felipe M.S."/>
            <person name="Nino-Vega G."/>
            <person name="San-Blas G."/>
            <person name="Taylor J.W."/>
            <person name="Mendoza L."/>
            <person name="Galagan J.E."/>
            <person name="Nusbaum C."/>
            <person name="Birren B.W."/>
        </authorList>
    </citation>
    <scope>NUCLEOTIDE SEQUENCE [LARGE SCALE GENOMIC DNA]</scope>
    <source>
        <strain evidence="11">H143</strain>
    </source>
</reference>
<dbReference type="HAMAP" id="MF_00580">
    <property type="entry name" value="CH10"/>
    <property type="match status" value="1"/>
</dbReference>
<dbReference type="VEuPathDB" id="FungiDB:HCDG_01741"/>
<dbReference type="Pfam" id="PF00166">
    <property type="entry name" value="Cpn10"/>
    <property type="match status" value="1"/>
</dbReference>
<dbReference type="GO" id="GO:0051082">
    <property type="term" value="F:unfolded protein binding"/>
    <property type="evidence" value="ECO:0007669"/>
    <property type="project" value="TreeGrafter"/>
</dbReference>
<gene>
    <name evidence="10" type="ORF">HCDG_01741</name>
</gene>
<evidence type="ECO:0000256" key="2">
    <source>
        <dbReference type="ARBA" id="ARBA00006975"/>
    </source>
</evidence>
<dbReference type="InterPro" id="IPR011032">
    <property type="entry name" value="GroES-like_sf"/>
</dbReference>
<feature type="compositionally biased region" description="Low complexity" evidence="8">
    <location>
        <begin position="239"/>
        <end position="251"/>
    </location>
</feature>
<dbReference type="GO" id="GO:0005634">
    <property type="term" value="C:nucleus"/>
    <property type="evidence" value="ECO:0007669"/>
    <property type="project" value="UniProtKB-SubCell"/>
</dbReference>
<dbReference type="OrthoDB" id="184876at2759"/>
<evidence type="ECO:0000313" key="11">
    <source>
        <dbReference type="Proteomes" id="UP000002624"/>
    </source>
</evidence>
<dbReference type="GO" id="GO:0005524">
    <property type="term" value="F:ATP binding"/>
    <property type="evidence" value="ECO:0007669"/>
    <property type="project" value="InterPro"/>
</dbReference>
<evidence type="ECO:0000256" key="7">
    <source>
        <dbReference type="ARBA" id="ARBA00056825"/>
    </source>
</evidence>
<evidence type="ECO:0000259" key="9">
    <source>
        <dbReference type="Pfam" id="PF05182"/>
    </source>
</evidence>
<accession>C6H5P0</accession>
<dbReference type="PANTHER" id="PTHR10772">
    <property type="entry name" value="10 KDA HEAT SHOCK PROTEIN"/>
    <property type="match status" value="1"/>
</dbReference>
<evidence type="ECO:0000256" key="3">
    <source>
        <dbReference type="ARBA" id="ARBA00007459"/>
    </source>
</evidence>
<comment type="function">
    <text evidence="7">Eukaryotic CPN10 homolog which is essential for mitochondrial protein biogenesis, together with CPN60. Binds to CPN60 in the presence of Mg-ATP and suppresses the ATPase activity of the latter.</text>
</comment>
<feature type="compositionally biased region" description="Pro residues" evidence="8">
    <location>
        <begin position="252"/>
        <end position="266"/>
    </location>
</feature>
<dbReference type="Proteomes" id="UP000002624">
    <property type="component" value="Unassembled WGS sequence"/>
</dbReference>
<dbReference type="STRING" id="544712.C6H5P0"/>
<comment type="similarity">
    <text evidence="3">Belongs to the FIP1 family.</text>
</comment>
<dbReference type="PRINTS" id="PR00297">
    <property type="entry name" value="CHAPERONIN10"/>
</dbReference>
<dbReference type="InterPro" id="IPR037124">
    <property type="entry name" value="Chaperonin_GroES_sf"/>
</dbReference>
<feature type="region of interest" description="Disordered" evidence="8">
    <location>
        <begin position="221"/>
        <end position="277"/>
    </location>
</feature>
<comment type="similarity">
    <text evidence="2">Belongs to the GroES chaperonin family.</text>
</comment>
<feature type="compositionally biased region" description="Low complexity" evidence="8">
    <location>
        <begin position="336"/>
        <end position="351"/>
    </location>
</feature>
<feature type="compositionally biased region" description="Pro residues" evidence="8">
    <location>
        <begin position="228"/>
        <end position="238"/>
    </location>
</feature>
<dbReference type="HOGENOM" id="CLU_039307_0_0_1"/>
<dbReference type="Pfam" id="PF05182">
    <property type="entry name" value="Fip1"/>
    <property type="match status" value="1"/>
</dbReference>
<dbReference type="InterPro" id="IPR007854">
    <property type="entry name" value="Fip1_dom"/>
</dbReference>
<dbReference type="InterPro" id="IPR018369">
    <property type="entry name" value="Chaprnonin_Cpn10_CS"/>
</dbReference>
<name>C6H5P0_AJECH</name>
<feature type="region of interest" description="Disordered" evidence="8">
    <location>
        <begin position="1"/>
        <end position="107"/>
    </location>
</feature>
<dbReference type="SUPFAM" id="SSF50129">
    <property type="entry name" value="GroES-like"/>
    <property type="match status" value="1"/>
</dbReference>
<feature type="compositionally biased region" description="Polar residues" evidence="8">
    <location>
        <begin position="89"/>
        <end position="100"/>
    </location>
</feature>
<dbReference type="InterPro" id="IPR020818">
    <property type="entry name" value="Chaperonin_GroES"/>
</dbReference>
<evidence type="ECO:0000256" key="5">
    <source>
        <dbReference type="ARBA" id="ARBA00023186"/>
    </source>
</evidence>
<organism evidence="10 11">
    <name type="scientific">Ajellomyces capsulatus (strain H143)</name>
    <name type="common">Darling's disease fungus</name>
    <name type="synonym">Histoplasma capsulatum</name>
    <dbReference type="NCBI Taxonomy" id="544712"/>
    <lineage>
        <taxon>Eukaryota</taxon>
        <taxon>Fungi</taxon>
        <taxon>Dikarya</taxon>
        <taxon>Ascomycota</taxon>
        <taxon>Pezizomycotina</taxon>
        <taxon>Eurotiomycetes</taxon>
        <taxon>Eurotiomycetidae</taxon>
        <taxon>Onygenales</taxon>
        <taxon>Ajellomycetaceae</taxon>
        <taxon>Histoplasma</taxon>
    </lineage>
</organism>
<sequence>MTEENDDELYDPTYSAPSAETSKGPDTRSGETNMTTTEDKGQAQAQEEEEEEEEEDEDEDDFKIITDGPPEATIEQPSRHSVLRKESLRPSSMEATSTPKVSAPSIAPKVETATIPNAIAAKPTVPQKPGSAYPAQHTSTIDINANPVHPTTSKPILSTDLDADFPTENDKPWRKPGSDMTDYFNYGFDEFTWASYCLKQDTLRKDIVDQKKQMDEMHAFLGAGLPGMPGPSPGPGPGTPNLMPSGGTSAPGPGPPQATGPPPPAMPGMAPGMPDMSQEMMQGMFTSMMAQGLDPASMDPMTFMQHAQAMMGGGQPGPVPGSGPGPGGPPGGQPGFAGQPPGQPFGGQPPMGYGGYEQRGGGFVRGKGGRRWLNVKTLSSSFIIIAQYISHIPCQLNLTFRLHASLAVVSFLPLSHCYTSGLEMALRSIKSLAPLLDRVLVQRIKAEAKTASGIFLPESSVKELNEAKVLAVGPGALDKNGKRISVSVNVGDRVLIPQFGGSPVKVGEEEYTLFRDSEILAKINQ</sequence>
<feature type="compositionally biased region" description="Pro residues" evidence="8">
    <location>
        <begin position="317"/>
        <end position="332"/>
    </location>
</feature>
<dbReference type="GO" id="GO:0051087">
    <property type="term" value="F:protein-folding chaperone binding"/>
    <property type="evidence" value="ECO:0007669"/>
    <property type="project" value="TreeGrafter"/>
</dbReference>
<feature type="region of interest" description="Disordered" evidence="8">
    <location>
        <begin position="309"/>
        <end position="360"/>
    </location>
</feature>
<dbReference type="SMART" id="SM00883">
    <property type="entry name" value="Cpn10"/>
    <property type="match status" value="1"/>
</dbReference>
<keyword evidence="4" id="KW-0507">mRNA processing</keyword>
<dbReference type="PANTHER" id="PTHR10772:SF0">
    <property type="entry name" value="10 KDA HEAT SHOCK PROTEIN, MITOCHONDRIAL"/>
    <property type="match status" value="1"/>
</dbReference>
<proteinExistence type="inferred from homology"/>